<evidence type="ECO:0000313" key="10">
    <source>
        <dbReference type="Proteomes" id="UP001183176"/>
    </source>
</evidence>
<evidence type="ECO:0000256" key="3">
    <source>
        <dbReference type="ARBA" id="ARBA00022692"/>
    </source>
</evidence>
<dbReference type="Gene3D" id="3.40.50.300">
    <property type="entry name" value="P-loop containing nucleotide triphosphate hydrolases"/>
    <property type="match status" value="1"/>
</dbReference>
<comment type="caution">
    <text evidence="9">The sequence shown here is derived from an EMBL/GenBank/DDBJ whole genome shotgun (WGS) entry which is preliminary data.</text>
</comment>
<dbReference type="InterPro" id="IPR051539">
    <property type="entry name" value="T4SS-coupling_protein"/>
</dbReference>
<dbReference type="CDD" id="cd01127">
    <property type="entry name" value="TrwB_TraG_TraD_VirD4"/>
    <property type="match status" value="1"/>
</dbReference>
<evidence type="ECO:0000259" key="8">
    <source>
        <dbReference type="Pfam" id="PF12696"/>
    </source>
</evidence>
<evidence type="ECO:0000256" key="7">
    <source>
        <dbReference type="SAM" id="Phobius"/>
    </source>
</evidence>
<dbReference type="Pfam" id="PF12696">
    <property type="entry name" value="TraG-D_C"/>
    <property type="match status" value="1"/>
</dbReference>
<evidence type="ECO:0000256" key="4">
    <source>
        <dbReference type="ARBA" id="ARBA00022989"/>
    </source>
</evidence>
<evidence type="ECO:0000313" key="9">
    <source>
        <dbReference type="EMBL" id="MDT0262463.1"/>
    </source>
</evidence>
<feature type="transmembrane region" description="Helical" evidence="7">
    <location>
        <begin position="20"/>
        <end position="41"/>
    </location>
</feature>
<protein>
    <submittedName>
        <fullName evidence="9">TraM recognition domain-containing protein</fullName>
    </submittedName>
</protein>
<accession>A0ABU2JDX5</accession>
<dbReference type="InterPro" id="IPR032689">
    <property type="entry name" value="TraG-D_C"/>
</dbReference>
<evidence type="ECO:0000256" key="1">
    <source>
        <dbReference type="ARBA" id="ARBA00004651"/>
    </source>
</evidence>
<evidence type="ECO:0000256" key="6">
    <source>
        <dbReference type="SAM" id="MobiDB-lite"/>
    </source>
</evidence>
<keyword evidence="5 7" id="KW-0472">Membrane</keyword>
<feature type="region of interest" description="Disordered" evidence="6">
    <location>
        <begin position="590"/>
        <end position="623"/>
    </location>
</feature>
<evidence type="ECO:0000256" key="5">
    <source>
        <dbReference type="ARBA" id="ARBA00023136"/>
    </source>
</evidence>
<dbReference type="EMBL" id="JAVREH010000018">
    <property type="protein sequence ID" value="MDT0262463.1"/>
    <property type="molecule type" value="Genomic_DNA"/>
</dbReference>
<evidence type="ECO:0000256" key="2">
    <source>
        <dbReference type="ARBA" id="ARBA00022475"/>
    </source>
</evidence>
<keyword evidence="3 7" id="KW-0812">Transmembrane</keyword>
<proteinExistence type="predicted"/>
<dbReference type="Proteomes" id="UP001183176">
    <property type="component" value="Unassembled WGS sequence"/>
</dbReference>
<keyword evidence="2" id="KW-1003">Cell membrane</keyword>
<keyword evidence="4 7" id="KW-1133">Transmembrane helix</keyword>
<reference evidence="10" key="1">
    <citation type="submission" date="2023-07" db="EMBL/GenBank/DDBJ databases">
        <title>30 novel species of actinomycetes from the DSMZ collection.</title>
        <authorList>
            <person name="Nouioui I."/>
        </authorList>
    </citation>
    <scope>NUCLEOTIDE SEQUENCE [LARGE SCALE GENOMIC DNA]</scope>
    <source>
        <strain evidence="10">DSM 44399</strain>
    </source>
</reference>
<keyword evidence="10" id="KW-1185">Reference proteome</keyword>
<organism evidence="9 10">
    <name type="scientific">Jatrophihabitans lederbergiae</name>
    <dbReference type="NCBI Taxonomy" id="3075547"/>
    <lineage>
        <taxon>Bacteria</taxon>
        <taxon>Bacillati</taxon>
        <taxon>Actinomycetota</taxon>
        <taxon>Actinomycetes</taxon>
        <taxon>Jatrophihabitantales</taxon>
        <taxon>Jatrophihabitantaceae</taxon>
        <taxon>Jatrophihabitans</taxon>
    </lineage>
</organism>
<sequence length="623" mass="65976">MTRLAAGGQVRPKGSSGPEWLWWLIPAGFVLAAAASSAVFLGGRLASGVTGHGFRGPKWRLAGPGDLVHHAAAWPGVPAGLLWACAVLVFLVAAAVVTAPVVLFIRGARKARPAARSMATRADVATLDTKRAAAVALRLRPSLAEQCKRAGDVAQAQRGVTLGRLLPAGRLLQASWEDVILAIFAPRTGKTTSLAVPTILDAPGAVVACSNKADLYLATAALREADTGCRVWVFDPQHITHTKQEWWWNPLGGQMSMDDATRLAGGFVMAVADDSNREIWGPAANELLSNLIFAAYLGRLTLLDVYRWLFDEATEEPVKLLRTHGHNAAANSLAGTQGLPPETRGSVYFTARSGTSSLRDNDISRWVTPQEGLVEFTPAEFVETRETLYLLSKNVAGGTSAASLVSALTTEVRVAAERAGERRGGRIDPPLVLVLDEVANICRIRDLPEQYSHMGSRSIIPIAILQSYAQGERVWGKAGMKELWGAATVKLIGSGADDADFAEDISRIVGEHDVDVLSFSRGQGGGSSSTSTRRERILPAAGVRALPKTHAVLLATGIKPAMIRLLPWYDGPRKAAIAAAEKEAAAALQSRASTAAGGAPARGISLSAGESSMTRFEPGRQPA</sequence>
<dbReference type="SUPFAM" id="SSF52540">
    <property type="entry name" value="P-loop containing nucleoside triphosphate hydrolases"/>
    <property type="match status" value="1"/>
</dbReference>
<dbReference type="PANTHER" id="PTHR37937">
    <property type="entry name" value="CONJUGATIVE TRANSFER: DNA TRANSPORT"/>
    <property type="match status" value="1"/>
</dbReference>
<dbReference type="InterPro" id="IPR027417">
    <property type="entry name" value="P-loop_NTPase"/>
</dbReference>
<comment type="subcellular location">
    <subcellularLocation>
        <location evidence="1">Cell membrane</location>
        <topology evidence="1">Multi-pass membrane protein</topology>
    </subcellularLocation>
</comment>
<feature type="domain" description="TraD/TraG TraM recognition site" evidence="8">
    <location>
        <begin position="430"/>
        <end position="548"/>
    </location>
</feature>
<dbReference type="PANTHER" id="PTHR37937:SF1">
    <property type="entry name" value="CONJUGATIVE TRANSFER: DNA TRANSPORT"/>
    <property type="match status" value="1"/>
</dbReference>
<name>A0ABU2JDX5_9ACTN</name>
<feature type="transmembrane region" description="Helical" evidence="7">
    <location>
        <begin position="81"/>
        <end position="105"/>
    </location>
</feature>
<gene>
    <name evidence="9" type="ORF">RM423_13780</name>
</gene>
<dbReference type="RefSeq" id="WP_311423612.1">
    <property type="nucleotide sequence ID" value="NZ_JAVREH010000018.1"/>
</dbReference>